<dbReference type="Pfam" id="PF00383">
    <property type="entry name" value="dCMP_cyt_deam_1"/>
    <property type="match status" value="1"/>
</dbReference>
<accession>A0A0F9IZL6</accession>
<name>A0A0F9IZL6_9ZZZZ</name>
<dbReference type="InterPro" id="IPR016193">
    <property type="entry name" value="Cytidine_deaminase-like"/>
</dbReference>
<reference evidence="2" key="1">
    <citation type="journal article" date="2015" name="Nature">
        <title>Complex archaea that bridge the gap between prokaryotes and eukaryotes.</title>
        <authorList>
            <person name="Spang A."/>
            <person name="Saw J.H."/>
            <person name="Jorgensen S.L."/>
            <person name="Zaremba-Niedzwiedzka K."/>
            <person name="Martijn J."/>
            <person name="Lind A.E."/>
            <person name="van Eijk R."/>
            <person name="Schleper C."/>
            <person name="Guy L."/>
            <person name="Ettema T.J."/>
        </authorList>
    </citation>
    <scope>NUCLEOTIDE SEQUENCE</scope>
</reference>
<organism evidence="2">
    <name type="scientific">marine sediment metagenome</name>
    <dbReference type="NCBI Taxonomy" id="412755"/>
    <lineage>
        <taxon>unclassified sequences</taxon>
        <taxon>metagenomes</taxon>
        <taxon>ecological metagenomes</taxon>
    </lineage>
</organism>
<dbReference type="PROSITE" id="PS51747">
    <property type="entry name" value="CYT_DCMP_DEAMINASES_2"/>
    <property type="match status" value="1"/>
</dbReference>
<evidence type="ECO:0000313" key="2">
    <source>
        <dbReference type="EMBL" id="KKM25564.1"/>
    </source>
</evidence>
<dbReference type="SUPFAM" id="SSF53927">
    <property type="entry name" value="Cytidine deaminase-like"/>
    <property type="match status" value="1"/>
</dbReference>
<dbReference type="SUPFAM" id="SSF48239">
    <property type="entry name" value="Terpenoid cyclases/Protein prenyltransferases"/>
    <property type="match status" value="1"/>
</dbReference>
<comment type="caution">
    <text evidence="2">The sequence shown here is derived from an EMBL/GenBank/DDBJ whole genome shotgun (WGS) entry which is preliminary data.</text>
</comment>
<sequence length="593" mass="68845">MREQSVRDIYKEYFLCLNLYQFIRNDLSLYLYDNLDQISEDRLREYIDHINKILQHTGIDVKIFSNLLNEYIDQYPEQEGYRLKHITVPLDQLFRYVEERIPTPIETYILDYRRDLKEQINDIPNSLDKTKIALLGLISAYNPKYYSNQVYDAILALIENISPELVINITENWKIEALRHIRSGRSSRIFWISNVEYETIDMISRYRFKTQFNIREFEFAFKEVESVLDEIILDTRDSSSGSLDLWLISSCPELSYKLAGINIKLKGYVNSQHSDGYWRNGSRLDYTIPDIYTSALTALSFLKLSPSNHIRQSGIKGASWIHKNQNQDGSWSFQFLTEEGIKSKADIFTTILCLEVLKRSGLEGTEEVIEKGENWIRGQQNNEGMWNDDFLPFPFLTVLILEYFYKKDLFSHQLPLFQEELTPKNVILVGMRSAIEISKKCESEEGKISPKVGAVVINDDRIILEAYRGETSKGDHAEFIILEKKGVKFNFEDSILITTLEPCTFRSIDKIPCAKRIVDAGIKEVWVGILDPNPQIAGKAMLYLTSHGVSVGLFPPKLSKEIKDINTVFWDEKFKPYYEDVTDSQINIMATNK</sequence>
<gene>
    <name evidence="2" type="ORF">LCGC14_1593710</name>
</gene>
<dbReference type="InterPro" id="IPR002125">
    <property type="entry name" value="CMP_dCMP_dom"/>
</dbReference>
<evidence type="ECO:0000259" key="1">
    <source>
        <dbReference type="PROSITE" id="PS51747"/>
    </source>
</evidence>
<dbReference type="CDD" id="cd00688">
    <property type="entry name" value="ISOPREN_C2_like"/>
    <property type="match status" value="1"/>
</dbReference>
<dbReference type="Gene3D" id="1.50.10.20">
    <property type="match status" value="1"/>
</dbReference>
<feature type="domain" description="CMP/dCMP-type deaminase" evidence="1">
    <location>
        <begin position="425"/>
        <end position="540"/>
    </location>
</feature>
<dbReference type="AlphaFoldDB" id="A0A0F9IZL6"/>
<proteinExistence type="predicted"/>
<protein>
    <recommendedName>
        <fullName evidence="1">CMP/dCMP-type deaminase domain-containing protein</fullName>
    </recommendedName>
</protein>
<dbReference type="EMBL" id="LAZR01012690">
    <property type="protein sequence ID" value="KKM25564.1"/>
    <property type="molecule type" value="Genomic_DNA"/>
</dbReference>
<dbReference type="GO" id="GO:0003824">
    <property type="term" value="F:catalytic activity"/>
    <property type="evidence" value="ECO:0007669"/>
    <property type="project" value="InterPro"/>
</dbReference>
<dbReference type="InterPro" id="IPR008930">
    <property type="entry name" value="Terpenoid_cyclase/PrenylTrfase"/>
</dbReference>
<dbReference type="Gene3D" id="3.40.140.10">
    <property type="entry name" value="Cytidine Deaminase, domain 2"/>
    <property type="match status" value="1"/>
</dbReference>
<feature type="non-terminal residue" evidence="2">
    <location>
        <position position="593"/>
    </location>
</feature>